<gene>
    <name evidence="3" type="ORF">C5167_018851</name>
</gene>
<keyword evidence="2" id="KW-0472">Membrane</keyword>
<evidence type="ECO:0000313" key="4">
    <source>
        <dbReference type="Proteomes" id="UP000316621"/>
    </source>
</evidence>
<keyword evidence="4" id="KW-1185">Reference proteome</keyword>
<dbReference type="EMBL" id="CM010716">
    <property type="protein sequence ID" value="RZC50430.1"/>
    <property type="molecule type" value="Genomic_DNA"/>
</dbReference>
<feature type="transmembrane region" description="Helical" evidence="2">
    <location>
        <begin position="12"/>
        <end position="30"/>
    </location>
</feature>
<protein>
    <submittedName>
        <fullName evidence="3">Uncharacterized protein</fullName>
    </submittedName>
</protein>
<dbReference type="PANTHER" id="PTHR33564:SF11">
    <property type="entry name" value="OS06G0604600 PROTEIN"/>
    <property type="match status" value="1"/>
</dbReference>
<organism evidence="3 4">
    <name type="scientific">Papaver somniferum</name>
    <name type="common">Opium poppy</name>
    <dbReference type="NCBI Taxonomy" id="3469"/>
    <lineage>
        <taxon>Eukaryota</taxon>
        <taxon>Viridiplantae</taxon>
        <taxon>Streptophyta</taxon>
        <taxon>Embryophyta</taxon>
        <taxon>Tracheophyta</taxon>
        <taxon>Spermatophyta</taxon>
        <taxon>Magnoliopsida</taxon>
        <taxon>Ranunculales</taxon>
        <taxon>Papaveraceae</taxon>
        <taxon>Papaveroideae</taxon>
        <taxon>Papaver</taxon>
    </lineage>
</organism>
<evidence type="ECO:0000256" key="2">
    <source>
        <dbReference type="SAM" id="Phobius"/>
    </source>
</evidence>
<feature type="compositionally biased region" description="Basic and acidic residues" evidence="1">
    <location>
        <begin position="102"/>
        <end position="117"/>
    </location>
</feature>
<evidence type="ECO:0000256" key="1">
    <source>
        <dbReference type="SAM" id="MobiDB-lite"/>
    </source>
</evidence>
<dbReference type="Proteomes" id="UP000316621">
    <property type="component" value="Chromosome 2"/>
</dbReference>
<dbReference type="Gramene" id="RZC50430">
    <property type="protein sequence ID" value="RZC50430"/>
    <property type="gene ID" value="C5167_018851"/>
</dbReference>
<proteinExistence type="predicted"/>
<reference evidence="3 4" key="1">
    <citation type="journal article" date="2018" name="Science">
        <title>The opium poppy genome and morphinan production.</title>
        <authorList>
            <person name="Guo L."/>
            <person name="Winzer T."/>
            <person name="Yang X."/>
            <person name="Li Y."/>
            <person name="Ning Z."/>
            <person name="He Z."/>
            <person name="Teodor R."/>
            <person name="Lu Y."/>
            <person name="Bowser T.A."/>
            <person name="Graham I.A."/>
            <person name="Ye K."/>
        </authorList>
    </citation>
    <scope>NUCLEOTIDE SEQUENCE [LARGE SCALE GENOMIC DNA]</scope>
    <source>
        <strain evidence="4">cv. HN1</strain>
        <tissue evidence="3">Leaves</tissue>
    </source>
</reference>
<name>A0A4Y7IRK2_PAPSO</name>
<feature type="region of interest" description="Disordered" evidence="1">
    <location>
        <begin position="41"/>
        <end position="69"/>
    </location>
</feature>
<dbReference type="OrthoDB" id="695890at2759"/>
<keyword evidence="2" id="KW-1133">Transmembrane helix</keyword>
<dbReference type="OMA" id="RTACSSY"/>
<dbReference type="PANTHER" id="PTHR33564">
    <property type="entry name" value="TRANSMEMBRANE PROTEIN"/>
    <property type="match status" value="1"/>
</dbReference>
<keyword evidence="2" id="KW-0812">Transmembrane</keyword>
<dbReference type="AlphaFoldDB" id="A0A4Y7IRK2"/>
<accession>A0A4Y7IRK2</accession>
<sequence length="142" mass="15918">MSGSILMSSHGVAFATAMAVSGTVIILAICRSPKLTLSVSEFPNKSDDPQNLRSCISSEEKKKREKKMKKRVHFAEDVVDPIGNSKDLRRVHKRSSSSSSFKKNDQDCGRSQQEKVRGIPPNRLALYNGIMRDREQRMTSSY</sequence>
<feature type="region of interest" description="Disordered" evidence="1">
    <location>
        <begin position="83"/>
        <end position="121"/>
    </location>
</feature>
<evidence type="ECO:0000313" key="3">
    <source>
        <dbReference type="EMBL" id="RZC50430.1"/>
    </source>
</evidence>